<reference evidence="2" key="1">
    <citation type="journal article" date="2008" name="Nature">
        <title>The amphioxus genome and the evolution of the chordate karyotype.</title>
        <authorList>
            <consortium name="US DOE Joint Genome Institute (JGI-PGF)"/>
            <person name="Putnam N.H."/>
            <person name="Butts T."/>
            <person name="Ferrier D.E.K."/>
            <person name="Furlong R.F."/>
            <person name="Hellsten U."/>
            <person name="Kawashima T."/>
            <person name="Robinson-Rechavi M."/>
            <person name="Shoguchi E."/>
            <person name="Terry A."/>
            <person name="Yu J.-K."/>
            <person name="Benito-Gutierrez E.L."/>
            <person name="Dubchak I."/>
            <person name="Garcia-Fernandez J."/>
            <person name="Gibson-Brown J.J."/>
            <person name="Grigoriev I.V."/>
            <person name="Horton A.C."/>
            <person name="de Jong P.J."/>
            <person name="Jurka J."/>
            <person name="Kapitonov V.V."/>
            <person name="Kohara Y."/>
            <person name="Kuroki Y."/>
            <person name="Lindquist E."/>
            <person name="Lucas S."/>
            <person name="Osoegawa K."/>
            <person name="Pennacchio L.A."/>
            <person name="Salamov A.A."/>
            <person name="Satou Y."/>
            <person name="Sauka-Spengler T."/>
            <person name="Schmutz J."/>
            <person name="Shin-I T."/>
            <person name="Toyoda A."/>
            <person name="Bronner-Fraser M."/>
            <person name="Fujiyama A."/>
            <person name="Holland L.Z."/>
            <person name="Holland P.W.H."/>
            <person name="Satoh N."/>
            <person name="Rokhsar D.S."/>
        </authorList>
    </citation>
    <scope>NUCLEOTIDE SEQUENCE [LARGE SCALE GENOMIC DNA]</scope>
    <source>
        <strain evidence="2">S238N-H82</strain>
        <tissue evidence="2">Testes</tissue>
    </source>
</reference>
<name>C3YGL4_BRAFL</name>
<proteinExistence type="predicted"/>
<feature type="compositionally biased region" description="Polar residues" evidence="1">
    <location>
        <begin position="348"/>
        <end position="364"/>
    </location>
</feature>
<evidence type="ECO:0000313" key="2">
    <source>
        <dbReference type="EMBL" id="EEN60524.1"/>
    </source>
</evidence>
<dbReference type="AlphaFoldDB" id="C3YGL4"/>
<dbReference type="InParanoid" id="C3YGL4"/>
<evidence type="ECO:0000256" key="1">
    <source>
        <dbReference type="SAM" id="MobiDB-lite"/>
    </source>
</evidence>
<feature type="compositionally biased region" description="Polar residues" evidence="1">
    <location>
        <begin position="57"/>
        <end position="78"/>
    </location>
</feature>
<protein>
    <submittedName>
        <fullName evidence="2">Uncharacterized protein</fullName>
    </submittedName>
</protein>
<gene>
    <name evidence="2" type="ORF">BRAFLDRAFT_122319</name>
</gene>
<feature type="non-terminal residue" evidence="2">
    <location>
        <position position="378"/>
    </location>
</feature>
<sequence length="378" mass="40099">MPKRKRQTRSQSSSESDFTTEDSDASIDVESDDNPGSRRVTRGSAKKLSQGAKPRQNKGSSPTNQKLQTARKLFQQSRLAGKTSAESAAGKPPALRASLSHTTTPARRRSIQLKLSPSSLLLRRPSPGKAAPKPPTHPPGMRRSLHAVRGGVRLGRGRNLQATPKRGQPNGRLSPGKSPKGLLKKLSGRSPQNLIKKPTGRSPRSPRTPVGLPKRSGSAGSPKSPASLPRKSPARPSPNKLLKKSPGRSPRSLNVALGQAATRSPRSLVALSKKSPARSPNGLLTKSRGRSPRSLKGLPGKSATPRSPLALSRRPAGRPPRRKPRRPVCAISLSSGDAADQGEEYGTRSRSSILHPSQRATPASPSRHGVAKATSSES</sequence>
<organism>
    <name type="scientific">Branchiostoma floridae</name>
    <name type="common">Florida lancelet</name>
    <name type="synonym">Amphioxus</name>
    <dbReference type="NCBI Taxonomy" id="7739"/>
    <lineage>
        <taxon>Eukaryota</taxon>
        <taxon>Metazoa</taxon>
        <taxon>Chordata</taxon>
        <taxon>Cephalochordata</taxon>
        <taxon>Leptocardii</taxon>
        <taxon>Amphioxiformes</taxon>
        <taxon>Branchiostomatidae</taxon>
        <taxon>Branchiostoma</taxon>
    </lineage>
</organism>
<accession>C3YGL4</accession>
<feature type="compositionally biased region" description="Acidic residues" evidence="1">
    <location>
        <begin position="18"/>
        <end position="33"/>
    </location>
</feature>
<dbReference type="EMBL" id="GG666512">
    <property type="protein sequence ID" value="EEN60524.1"/>
    <property type="molecule type" value="Genomic_DNA"/>
</dbReference>
<feature type="compositionally biased region" description="Low complexity" evidence="1">
    <location>
        <begin position="200"/>
        <end position="227"/>
    </location>
</feature>
<feature type="compositionally biased region" description="Low complexity" evidence="1">
    <location>
        <begin position="115"/>
        <end position="127"/>
    </location>
</feature>
<feature type="region of interest" description="Disordered" evidence="1">
    <location>
        <begin position="1"/>
        <end position="378"/>
    </location>
</feature>
<feature type="compositionally biased region" description="Basic residues" evidence="1">
    <location>
        <begin position="315"/>
        <end position="326"/>
    </location>
</feature>